<keyword evidence="2" id="KW-0472">Membrane</keyword>
<sequence>MSSRTLRAMQSLGRQSSLAELHEEAKDTGGLTGYITSSATSFFTSPHGVCIKLSVFVAFVALTLPFIFVPICISWKIEGELKATWVATLTPLWITTAIFILVTMFLTQVEDLKKSEASTTNTADSTDCHTTNASVQLEPTESSPTKKIATWSSVLSVLCSLAAYVLIALRLDGHIDWSWTHVLLPYCAANIVNMSTQSILQALQVVFIGLKLDSSIDWTWVTVLLPTWLPIFFMMFIAPLGLTVILLLMQTDEGESRPWCTSLSLGAGLFLFVGLLGGPQLLIVLRLQYFIFSTMWICLPWIVLYAIVVFIGGCGIVFVAFKGDSDAVTTDETTSLVPKTNDSV</sequence>
<keyword evidence="2" id="KW-0812">Transmembrane</keyword>
<keyword evidence="4" id="KW-1185">Reference proteome</keyword>
<protein>
    <recommendedName>
        <fullName evidence="5">Transmembrane protein</fullName>
    </recommendedName>
</protein>
<evidence type="ECO:0000313" key="4">
    <source>
        <dbReference type="Proteomes" id="UP000243579"/>
    </source>
</evidence>
<feature type="transmembrane region" description="Helical" evidence="2">
    <location>
        <begin position="53"/>
        <end position="73"/>
    </location>
</feature>
<feature type="region of interest" description="Disordered" evidence="1">
    <location>
        <begin position="120"/>
        <end position="139"/>
    </location>
</feature>
<dbReference type="OrthoDB" id="72976at2759"/>
<dbReference type="AlphaFoldDB" id="A0A1V9Y9X3"/>
<organism evidence="3 4">
    <name type="scientific">Achlya hypogyna</name>
    <name type="common">Oomycete</name>
    <name type="synonym">Protoachlya hypogyna</name>
    <dbReference type="NCBI Taxonomy" id="1202772"/>
    <lineage>
        <taxon>Eukaryota</taxon>
        <taxon>Sar</taxon>
        <taxon>Stramenopiles</taxon>
        <taxon>Oomycota</taxon>
        <taxon>Saprolegniomycetes</taxon>
        <taxon>Saprolegniales</taxon>
        <taxon>Achlyaceae</taxon>
        <taxon>Achlya</taxon>
    </lineage>
</organism>
<dbReference type="EMBL" id="JNBR01002438">
    <property type="protein sequence ID" value="OQR82506.1"/>
    <property type="molecule type" value="Genomic_DNA"/>
</dbReference>
<feature type="transmembrane region" description="Helical" evidence="2">
    <location>
        <begin position="260"/>
        <end position="283"/>
    </location>
</feature>
<name>A0A1V9Y9X3_ACHHY</name>
<keyword evidence="2" id="KW-1133">Transmembrane helix</keyword>
<feature type="transmembrane region" description="Helical" evidence="2">
    <location>
        <begin position="148"/>
        <end position="171"/>
    </location>
</feature>
<feature type="transmembrane region" description="Helical" evidence="2">
    <location>
        <begin position="85"/>
        <end position="106"/>
    </location>
</feature>
<reference evidence="3 4" key="1">
    <citation type="journal article" date="2014" name="Genome Biol. Evol.">
        <title>The secreted proteins of Achlya hypogyna and Thraustotheca clavata identify the ancestral oomycete secretome and reveal gene acquisitions by horizontal gene transfer.</title>
        <authorList>
            <person name="Misner I."/>
            <person name="Blouin N."/>
            <person name="Leonard G."/>
            <person name="Richards T.A."/>
            <person name="Lane C.E."/>
        </authorList>
    </citation>
    <scope>NUCLEOTIDE SEQUENCE [LARGE SCALE GENOMIC DNA]</scope>
    <source>
        <strain evidence="3 4">ATCC 48635</strain>
    </source>
</reference>
<comment type="caution">
    <text evidence="3">The sequence shown here is derived from an EMBL/GenBank/DDBJ whole genome shotgun (WGS) entry which is preliminary data.</text>
</comment>
<accession>A0A1V9Y9X3</accession>
<proteinExistence type="predicted"/>
<evidence type="ECO:0008006" key="5">
    <source>
        <dbReference type="Google" id="ProtNLM"/>
    </source>
</evidence>
<evidence type="ECO:0000256" key="1">
    <source>
        <dbReference type="SAM" id="MobiDB-lite"/>
    </source>
</evidence>
<evidence type="ECO:0000313" key="3">
    <source>
        <dbReference type="EMBL" id="OQR82506.1"/>
    </source>
</evidence>
<feature type="transmembrane region" description="Helical" evidence="2">
    <location>
        <begin position="289"/>
        <end position="321"/>
    </location>
</feature>
<dbReference type="Proteomes" id="UP000243579">
    <property type="component" value="Unassembled WGS sequence"/>
</dbReference>
<evidence type="ECO:0000256" key="2">
    <source>
        <dbReference type="SAM" id="Phobius"/>
    </source>
</evidence>
<feature type="transmembrane region" description="Helical" evidence="2">
    <location>
        <begin position="228"/>
        <end position="248"/>
    </location>
</feature>
<gene>
    <name evidence="3" type="ORF">ACHHYP_15926</name>
</gene>